<keyword evidence="3" id="KW-1185">Reference proteome</keyword>
<accession>A0A9P5XYI8</accession>
<evidence type="ECO:0000313" key="2">
    <source>
        <dbReference type="EMBL" id="KAF9458051.1"/>
    </source>
</evidence>
<gene>
    <name evidence="2" type="ORF">BDZ94DRAFT_1240302</name>
</gene>
<evidence type="ECO:0008006" key="4">
    <source>
        <dbReference type="Google" id="ProtNLM"/>
    </source>
</evidence>
<organism evidence="2 3">
    <name type="scientific">Collybia nuda</name>
    <dbReference type="NCBI Taxonomy" id="64659"/>
    <lineage>
        <taxon>Eukaryota</taxon>
        <taxon>Fungi</taxon>
        <taxon>Dikarya</taxon>
        <taxon>Basidiomycota</taxon>
        <taxon>Agaricomycotina</taxon>
        <taxon>Agaricomycetes</taxon>
        <taxon>Agaricomycetidae</taxon>
        <taxon>Agaricales</taxon>
        <taxon>Tricholomatineae</taxon>
        <taxon>Clitocybaceae</taxon>
        <taxon>Collybia</taxon>
    </lineage>
</organism>
<feature type="signal peptide" evidence="1">
    <location>
        <begin position="1"/>
        <end position="23"/>
    </location>
</feature>
<evidence type="ECO:0000256" key="1">
    <source>
        <dbReference type="SAM" id="SignalP"/>
    </source>
</evidence>
<name>A0A9P5XYI8_9AGAR</name>
<dbReference type="Proteomes" id="UP000807353">
    <property type="component" value="Unassembled WGS sequence"/>
</dbReference>
<dbReference type="AlphaFoldDB" id="A0A9P5XYI8"/>
<proteinExistence type="predicted"/>
<reference evidence="2" key="1">
    <citation type="submission" date="2020-11" db="EMBL/GenBank/DDBJ databases">
        <authorList>
            <consortium name="DOE Joint Genome Institute"/>
            <person name="Ahrendt S."/>
            <person name="Riley R."/>
            <person name="Andreopoulos W."/>
            <person name="Labutti K."/>
            <person name="Pangilinan J."/>
            <person name="Ruiz-Duenas F.J."/>
            <person name="Barrasa J.M."/>
            <person name="Sanchez-Garcia M."/>
            <person name="Camarero S."/>
            <person name="Miyauchi S."/>
            <person name="Serrano A."/>
            <person name="Linde D."/>
            <person name="Babiker R."/>
            <person name="Drula E."/>
            <person name="Ayuso-Fernandez I."/>
            <person name="Pacheco R."/>
            <person name="Padilla G."/>
            <person name="Ferreira P."/>
            <person name="Barriuso J."/>
            <person name="Kellner H."/>
            <person name="Castanera R."/>
            <person name="Alfaro M."/>
            <person name="Ramirez L."/>
            <person name="Pisabarro A.G."/>
            <person name="Kuo A."/>
            <person name="Tritt A."/>
            <person name="Lipzen A."/>
            <person name="He G."/>
            <person name="Yan M."/>
            <person name="Ng V."/>
            <person name="Cullen D."/>
            <person name="Martin F."/>
            <person name="Rosso M.-N."/>
            <person name="Henrissat B."/>
            <person name="Hibbett D."/>
            <person name="Martinez A.T."/>
            <person name="Grigoriev I.V."/>
        </authorList>
    </citation>
    <scope>NUCLEOTIDE SEQUENCE</scope>
    <source>
        <strain evidence="2">CBS 247.69</strain>
    </source>
</reference>
<dbReference type="EMBL" id="MU150351">
    <property type="protein sequence ID" value="KAF9458051.1"/>
    <property type="molecule type" value="Genomic_DNA"/>
</dbReference>
<feature type="chain" id="PRO_5040209725" description="Secreted protein" evidence="1">
    <location>
        <begin position="24"/>
        <end position="225"/>
    </location>
</feature>
<sequence>MRLAVVSLSTLLVVLSSASQADALLCFLAQWFTLGWVRCRYGWSHGGTIGPALPPPIICGAGTYLYGGTTCRPAMAVCQAPNNELFAHPSRECGCQAPGTGSVAPRMACLAIDNSRATCVTASNGQSSSCGVECNTGYKLTTVNGQRKCLQVDLKVCPAGEQVASGPFGQGCADGDPCGDAIVSDNSGDPHGRMICKLDGTAGNSRCVQECDPGFRAQGNRQCVP</sequence>
<comment type="caution">
    <text evidence="2">The sequence shown here is derived from an EMBL/GenBank/DDBJ whole genome shotgun (WGS) entry which is preliminary data.</text>
</comment>
<dbReference type="OrthoDB" id="2977286at2759"/>
<protein>
    <recommendedName>
        <fullName evidence="4">Secreted protein</fullName>
    </recommendedName>
</protein>
<evidence type="ECO:0000313" key="3">
    <source>
        <dbReference type="Proteomes" id="UP000807353"/>
    </source>
</evidence>
<keyword evidence="1" id="KW-0732">Signal</keyword>